<feature type="domain" description="Sortilin N-terminal" evidence="2">
    <location>
        <begin position="133"/>
        <end position="224"/>
    </location>
</feature>
<dbReference type="EMBL" id="BARS01046407">
    <property type="protein sequence ID" value="GAG29333.1"/>
    <property type="molecule type" value="Genomic_DNA"/>
</dbReference>
<comment type="caution">
    <text evidence="3">The sequence shown here is derived from an EMBL/GenBank/DDBJ whole genome shotgun (WGS) entry which is preliminary data.</text>
</comment>
<sequence length="242" mass="25951">MRNGLRKTIGTVAAGCVLAGLVTGTDASAQEGPTLSADLLSAFELRSVGPALTTGRVVDLAIDPRDRNTWYMAAASGGVWKTVNAGTTWEPVFDDQGSYSIGTVVIDPTDSQVVWVGTGENNSQRSVSFGDGIYKSNDGGESWQRMGLEHSEHIGKIVIDPRDPDVVFVAAQGPLWKDGGDRGLYRTRDGGATWERVLHVSERTGITDVVFDSRNPDVLYASSYQRRRHVGILIAGGPESTI</sequence>
<evidence type="ECO:0000259" key="2">
    <source>
        <dbReference type="Pfam" id="PF15902"/>
    </source>
</evidence>
<dbReference type="InterPro" id="IPR052025">
    <property type="entry name" value="Xyloglucanase_GH74"/>
</dbReference>
<dbReference type="GO" id="GO:0010411">
    <property type="term" value="P:xyloglucan metabolic process"/>
    <property type="evidence" value="ECO:0007669"/>
    <property type="project" value="TreeGrafter"/>
</dbReference>
<dbReference type="Gene3D" id="2.130.10.10">
    <property type="entry name" value="YVTN repeat-like/Quinoprotein amine dehydrogenase"/>
    <property type="match status" value="1"/>
</dbReference>
<dbReference type="Pfam" id="PF15902">
    <property type="entry name" value="Sortilin-Vps10"/>
    <property type="match status" value="1"/>
</dbReference>
<name>X0WY16_9ZZZZ</name>
<accession>X0WY16</accession>
<keyword evidence="1" id="KW-0677">Repeat</keyword>
<reference evidence="3" key="1">
    <citation type="journal article" date="2014" name="Front. Microbiol.">
        <title>High frequency of phylogenetically diverse reductive dehalogenase-homologous genes in deep subseafloor sedimentary metagenomes.</title>
        <authorList>
            <person name="Kawai M."/>
            <person name="Futagami T."/>
            <person name="Toyoda A."/>
            <person name="Takaki Y."/>
            <person name="Nishi S."/>
            <person name="Hori S."/>
            <person name="Arai W."/>
            <person name="Tsubouchi T."/>
            <person name="Morono Y."/>
            <person name="Uchiyama I."/>
            <person name="Ito T."/>
            <person name="Fujiyama A."/>
            <person name="Inagaki F."/>
            <person name="Takami H."/>
        </authorList>
    </citation>
    <scope>NUCLEOTIDE SEQUENCE</scope>
    <source>
        <strain evidence="3">Expedition CK06-06</strain>
    </source>
</reference>
<dbReference type="PANTHER" id="PTHR43739">
    <property type="entry name" value="XYLOGLUCANASE (EUROFUNG)"/>
    <property type="match status" value="1"/>
</dbReference>
<gene>
    <name evidence="3" type="ORF">S01H1_69861</name>
</gene>
<dbReference type="SUPFAM" id="SSF110296">
    <property type="entry name" value="Oligoxyloglucan reducing end-specific cellobiohydrolase"/>
    <property type="match status" value="1"/>
</dbReference>
<dbReference type="InterPro" id="IPR015943">
    <property type="entry name" value="WD40/YVTN_repeat-like_dom_sf"/>
</dbReference>
<dbReference type="PANTHER" id="PTHR43739:SF5">
    <property type="entry name" value="EXO-ALPHA-SIALIDASE"/>
    <property type="match status" value="1"/>
</dbReference>
<feature type="non-terminal residue" evidence="3">
    <location>
        <position position="242"/>
    </location>
</feature>
<evidence type="ECO:0000313" key="3">
    <source>
        <dbReference type="EMBL" id="GAG29333.1"/>
    </source>
</evidence>
<dbReference type="InterPro" id="IPR031778">
    <property type="entry name" value="Sortilin_N"/>
</dbReference>
<protein>
    <recommendedName>
        <fullName evidence="2">Sortilin N-terminal domain-containing protein</fullName>
    </recommendedName>
</protein>
<dbReference type="AlphaFoldDB" id="X0WY16"/>
<proteinExistence type="predicted"/>
<dbReference type="CDD" id="cd15482">
    <property type="entry name" value="Sialidase_non-viral"/>
    <property type="match status" value="1"/>
</dbReference>
<organism evidence="3">
    <name type="scientific">marine sediment metagenome</name>
    <dbReference type="NCBI Taxonomy" id="412755"/>
    <lineage>
        <taxon>unclassified sequences</taxon>
        <taxon>metagenomes</taxon>
        <taxon>ecological metagenomes</taxon>
    </lineage>
</organism>
<evidence type="ECO:0000256" key="1">
    <source>
        <dbReference type="ARBA" id="ARBA00022737"/>
    </source>
</evidence>